<keyword evidence="5" id="KW-1185">Reference proteome</keyword>
<dbReference type="HAMAP" id="MF_00055">
    <property type="entry name" value="MEMO1"/>
    <property type="match status" value="1"/>
</dbReference>
<dbReference type="PANTHER" id="PTHR11060:SF0">
    <property type="entry name" value="PROTEIN MEMO1"/>
    <property type="match status" value="1"/>
</dbReference>
<organism evidence="4 5">
    <name type="scientific">Legionella waltersii</name>
    <dbReference type="NCBI Taxonomy" id="66969"/>
    <lineage>
        <taxon>Bacteria</taxon>
        <taxon>Pseudomonadati</taxon>
        <taxon>Pseudomonadota</taxon>
        <taxon>Gammaproteobacteria</taxon>
        <taxon>Legionellales</taxon>
        <taxon>Legionellaceae</taxon>
        <taxon>Legionella</taxon>
    </lineage>
</organism>
<dbReference type="InterPro" id="IPR002737">
    <property type="entry name" value="MEMO1_fam"/>
</dbReference>
<dbReference type="AlphaFoldDB" id="A0A0W1AMN8"/>
<dbReference type="PATRIC" id="fig|66969.6.peg.693"/>
<keyword evidence="4" id="KW-0560">Oxidoreductase</keyword>
<sequence length="447" mass="50371">MNVHQAAVAGYFYPSDPALLKKTIQDLINNAPVYTPIPKAIIVPHAGYVYSGPIAATSYASLASKKNSIKKIVILGPAHTLYFKGIAYDPVDEFATPLGLVDQDNELLQRITDLPFVHSLAEAHQREHCLEVQLPFCQMIFEQFKVLPLVVGDTKPQEVAEVLRRVWGDEETLIIISTDLSHYLPYEIACLEDKKTCFSIDTLNYEAILHEGACGYFPLRGFLHYARQHNIVGRLLDLRNSGDTAGDKDRVVGYAAFHFYDKLSVKDHCAEELKKIAKDSIRLKTEENKLLRINYKEYHPFLQLRLPTFVTLKKHGMLRGCMGSLVAKDLLADNVINNSLRAAFSDPRFPQVEAKELNDISLSISLLSPLAELSFTNEEELKSQIRQGIDGLILICGAYQATFLPSVWESIASKEEFLSHLKVKMGLSPDFWSSEMKAMRYTAEYIE</sequence>
<dbReference type="EMBL" id="LNZB01000011">
    <property type="protein sequence ID" value="KTD82528.1"/>
    <property type="molecule type" value="Genomic_DNA"/>
</dbReference>
<accession>A0A0W1AMN8</accession>
<dbReference type="InterPro" id="IPR027485">
    <property type="entry name" value="AMMECR1_N"/>
</dbReference>
<evidence type="ECO:0000256" key="1">
    <source>
        <dbReference type="ARBA" id="ARBA00006315"/>
    </source>
</evidence>
<dbReference type="InterPro" id="IPR002733">
    <property type="entry name" value="AMMECR1_domain"/>
</dbReference>
<dbReference type="InterPro" id="IPR036071">
    <property type="entry name" value="AMMECR1_dom_sf"/>
</dbReference>
<dbReference type="CDD" id="cd07361">
    <property type="entry name" value="MEMO_like"/>
    <property type="match status" value="1"/>
</dbReference>
<evidence type="ECO:0000313" key="4">
    <source>
        <dbReference type="EMBL" id="KTD82528.1"/>
    </source>
</evidence>
<keyword evidence="4" id="KW-0223">Dioxygenase</keyword>
<protein>
    <recommendedName>
        <fullName evidence="2">MEMO1 family protein Lwal_0645</fullName>
    </recommendedName>
</protein>
<dbReference type="InterPro" id="IPR023473">
    <property type="entry name" value="AMMECR1"/>
</dbReference>
<dbReference type="InterPro" id="IPR027623">
    <property type="entry name" value="AmmeMemoSam_A"/>
</dbReference>
<dbReference type="Proteomes" id="UP000054729">
    <property type="component" value="Unassembled WGS sequence"/>
</dbReference>
<dbReference type="NCBIfam" id="TIGR04335">
    <property type="entry name" value="AmmeMemoSam_A"/>
    <property type="match status" value="1"/>
</dbReference>
<dbReference type="Gene3D" id="3.30.700.20">
    <property type="entry name" value="Hypothetical protein ph0010, domain 1"/>
    <property type="match status" value="1"/>
</dbReference>
<dbReference type="Gene3D" id="3.30.1490.150">
    <property type="entry name" value="Hypothetical protein ph0010, domain 2"/>
    <property type="match status" value="1"/>
</dbReference>
<comment type="caution">
    <text evidence="4">The sequence shown here is derived from an EMBL/GenBank/DDBJ whole genome shotgun (WGS) entry which is preliminary data.</text>
</comment>
<dbReference type="NCBIfam" id="TIGR00296">
    <property type="entry name" value="TIGR00296 family protein"/>
    <property type="match status" value="1"/>
</dbReference>
<dbReference type="Pfam" id="PF01875">
    <property type="entry name" value="Memo"/>
    <property type="match status" value="1"/>
</dbReference>
<proteinExistence type="inferred from homology"/>
<dbReference type="PROSITE" id="PS51112">
    <property type="entry name" value="AMMECR1"/>
    <property type="match status" value="1"/>
</dbReference>
<dbReference type="OrthoDB" id="9782820at2"/>
<evidence type="ECO:0000256" key="2">
    <source>
        <dbReference type="HAMAP-Rule" id="MF_00055"/>
    </source>
</evidence>
<reference evidence="4 5" key="1">
    <citation type="submission" date="2015-11" db="EMBL/GenBank/DDBJ databases">
        <title>Genomic analysis of 38 Legionella species identifies large and diverse effector repertoires.</title>
        <authorList>
            <person name="Burstein D."/>
            <person name="Amaro F."/>
            <person name="Zusman T."/>
            <person name="Lifshitz Z."/>
            <person name="Cohen O."/>
            <person name="Gilbert J.A."/>
            <person name="Pupko T."/>
            <person name="Shuman H.A."/>
            <person name="Segal G."/>
        </authorList>
    </citation>
    <scope>NUCLEOTIDE SEQUENCE [LARGE SCALE GENOMIC DNA]</scope>
    <source>
        <strain evidence="4 5">ATCC 51914</strain>
    </source>
</reference>
<comment type="similarity">
    <text evidence="1 2">Belongs to the MEMO1 family.</text>
</comment>
<evidence type="ECO:0000313" key="5">
    <source>
        <dbReference type="Proteomes" id="UP000054729"/>
    </source>
</evidence>
<dbReference type="STRING" id="66969.Lwal_0645"/>
<evidence type="ECO:0000259" key="3">
    <source>
        <dbReference type="PROSITE" id="PS51112"/>
    </source>
</evidence>
<dbReference type="GO" id="GO:0051213">
    <property type="term" value="F:dioxygenase activity"/>
    <property type="evidence" value="ECO:0007669"/>
    <property type="project" value="UniProtKB-KW"/>
</dbReference>
<dbReference type="Pfam" id="PF01871">
    <property type="entry name" value="AMMECR1"/>
    <property type="match status" value="1"/>
</dbReference>
<dbReference type="RefSeq" id="WP_058479480.1">
    <property type="nucleotide sequence ID" value="NZ_CAAAIQ010000027.1"/>
</dbReference>
<feature type="domain" description="AMMECR1" evidence="3">
    <location>
        <begin position="268"/>
        <end position="447"/>
    </location>
</feature>
<dbReference type="Gene3D" id="3.40.830.10">
    <property type="entry name" value="LigB-like"/>
    <property type="match status" value="1"/>
</dbReference>
<gene>
    <name evidence="4" type="ORF">Lwal_0645</name>
</gene>
<dbReference type="NCBIfam" id="TIGR04336">
    <property type="entry name" value="AmmeMemoSam_B"/>
    <property type="match status" value="1"/>
</dbReference>
<dbReference type="PANTHER" id="PTHR11060">
    <property type="entry name" value="PROTEIN MEMO1"/>
    <property type="match status" value="1"/>
</dbReference>
<name>A0A0W1AMN8_9GAMM</name>
<dbReference type="SUPFAM" id="SSF143447">
    <property type="entry name" value="AMMECR1-like"/>
    <property type="match status" value="1"/>
</dbReference>